<dbReference type="EC" id="4.1.1.126" evidence="10"/>
<evidence type="ECO:0000313" key="15">
    <source>
        <dbReference type="EMBL" id="ADD08576.1"/>
    </source>
</evidence>
<evidence type="ECO:0000256" key="1">
    <source>
        <dbReference type="ARBA" id="ARBA00001936"/>
    </source>
</evidence>
<evidence type="ECO:0000256" key="2">
    <source>
        <dbReference type="ARBA" id="ARBA00005092"/>
    </source>
</evidence>
<comment type="function">
    <text evidence="9">Catalyzes the conversion of trans-anhydromevalonate 5-phosphate (tAHMP) into isopentenyl phosphate. Involved in the archaeal mevalonate (MVA) pathway, which provides fundamental precursors for isoprenoid biosynthesis, such as isopentenyl diphosphate (IPP) and dimethylallyl diphosphate (DMAPP).</text>
</comment>
<evidence type="ECO:0000256" key="10">
    <source>
        <dbReference type="ARBA" id="ARBA00049727"/>
    </source>
</evidence>
<dbReference type="GeneID" id="8827716"/>
<reference evidence="15" key="1">
    <citation type="submission" date="2010-02" db="EMBL/GenBank/DDBJ databases">
        <title>Complete sequence of Aciduliprofundum boonei T469.</title>
        <authorList>
            <consortium name="US DOE Joint Genome Institute"/>
            <person name="Lucas S."/>
            <person name="Copeland A."/>
            <person name="Lapidus A."/>
            <person name="Cheng J.-F."/>
            <person name="Bruce D."/>
            <person name="Goodwin L."/>
            <person name="Pitluck S."/>
            <person name="Saunders E."/>
            <person name="Detter J.C."/>
            <person name="Han C."/>
            <person name="Tapia R."/>
            <person name="Land M."/>
            <person name="Hauser L."/>
            <person name="Kyrpides N."/>
            <person name="Mikhailova N."/>
            <person name="Flores G."/>
            <person name="Reysenbach A.-L."/>
            <person name="Woyke T."/>
        </authorList>
    </citation>
    <scope>NUCLEOTIDE SEQUENCE</scope>
    <source>
        <strain evidence="15">T469</strain>
    </source>
</reference>
<organism evidence="15 16">
    <name type="scientific">Aciduliprofundum boonei (strain DSM 19572 / T469)</name>
    <dbReference type="NCBI Taxonomy" id="439481"/>
    <lineage>
        <taxon>Archaea</taxon>
        <taxon>Methanobacteriati</taxon>
        <taxon>Thermoplasmatota</taxon>
        <taxon>DHVE2 group</taxon>
        <taxon>Candidatus Aciduliprofundum</taxon>
    </lineage>
</organism>
<evidence type="ECO:0000256" key="5">
    <source>
        <dbReference type="ARBA" id="ARBA00022643"/>
    </source>
</evidence>
<accession>B5I9F5</accession>
<comment type="cofactor">
    <cofactor evidence="12">
        <name>prenylated FMN</name>
        <dbReference type="ChEBI" id="CHEBI:87746"/>
    </cofactor>
</comment>
<evidence type="ECO:0000259" key="13">
    <source>
        <dbReference type="Pfam" id="PF01977"/>
    </source>
</evidence>
<evidence type="ECO:0000313" key="16">
    <source>
        <dbReference type="Proteomes" id="UP000001400"/>
    </source>
</evidence>
<keyword evidence="16" id="KW-1185">Reference proteome</keyword>
<dbReference type="FunFam" id="3.40.1670.10:FF:000003">
    <property type="entry name" value="Phenolic acid decarboxylase"/>
    <property type="match status" value="1"/>
</dbReference>
<dbReference type="EMBL" id="CP001941">
    <property type="protein sequence ID" value="ADD08576.1"/>
    <property type="molecule type" value="Genomic_DNA"/>
</dbReference>
<evidence type="ECO:0000256" key="3">
    <source>
        <dbReference type="ARBA" id="ARBA00010021"/>
    </source>
</evidence>
<dbReference type="HOGENOM" id="CLU_023348_5_1_2"/>
<feature type="domain" description="3-octaprenyl-4-hydroxybenzoate carboxy-lyase-like C-terminal" evidence="14">
    <location>
        <begin position="274"/>
        <end position="397"/>
    </location>
</feature>
<evidence type="ECO:0000256" key="12">
    <source>
        <dbReference type="ARBA" id="ARBA00049936"/>
    </source>
</evidence>
<dbReference type="Gene3D" id="3.40.1670.10">
    <property type="entry name" value="UbiD C-terminal domain-like"/>
    <property type="match status" value="1"/>
</dbReference>
<dbReference type="PANTHER" id="PTHR30108:SF21">
    <property type="entry name" value="4-HYDROXYBENZOATE DECARBOXYLASE"/>
    <property type="match status" value="1"/>
</dbReference>
<evidence type="ECO:0000256" key="9">
    <source>
        <dbReference type="ARBA" id="ARBA00049583"/>
    </source>
</evidence>
<proteinExistence type="inferred from homology"/>
<dbReference type="Pfam" id="PF20696">
    <property type="entry name" value="UbiD_C"/>
    <property type="match status" value="1"/>
</dbReference>
<dbReference type="KEGG" id="abi:Aboo_0767"/>
<dbReference type="SUPFAM" id="SSF143968">
    <property type="entry name" value="UbiD C-terminal domain-like"/>
    <property type="match status" value="1"/>
</dbReference>
<keyword evidence="5" id="KW-0288">FMN</keyword>
<sequence length="411" mass="47110">MLANYIELFGDVVNFKGLSLEEVAEEMKKERKKILYFEDINGYNAVANLWSERWRFEVFFNMHMLPLLLKSIEEPKDYKIVDLDMCSEDFSLLYFPFPKYYPKDGGRYITSAIVYAEYGGKRNASFHRMMLLDEHRAAIRLVPRDLYGMHKDAVEHGEELKIAVTIGNEPNMLLAAATSSEHEELRISSAIKLNALGREEEVMRLPNGILVPYNSEIVLEGRIIDEYVDEGPFVDITGTYDIVRKQPVVVFEKFYHRGNPIFHLLLSGGYEHYNLMGMPREPTIYREIKNKGVDVQDVYLTPGGCSWLHGVVKIRKKDEEDGKKAIEAAFKGHGSLKHVVIVDEDIDIHNMQDVEFAIATRFQGDRDLVIYERVWGSSLDPSSYGKEHLTTKIGIDATAPLGKLDEFKRVS</sequence>
<dbReference type="GO" id="GO:0016831">
    <property type="term" value="F:carboxy-lyase activity"/>
    <property type="evidence" value="ECO:0007669"/>
    <property type="project" value="UniProtKB-KW"/>
</dbReference>
<evidence type="ECO:0000256" key="4">
    <source>
        <dbReference type="ARBA" id="ARBA00022630"/>
    </source>
</evidence>
<dbReference type="STRING" id="439481.Aboo_0767"/>
<comment type="cofactor">
    <cofactor evidence="1">
        <name>Mn(2+)</name>
        <dbReference type="ChEBI" id="CHEBI:29035"/>
    </cofactor>
</comment>
<dbReference type="RefSeq" id="WP_008082692.1">
    <property type="nucleotide sequence ID" value="NC_013926.1"/>
</dbReference>
<dbReference type="eggNOG" id="arCOG01671">
    <property type="taxonomic scope" value="Archaea"/>
</dbReference>
<keyword evidence="7" id="KW-0464">Manganese</keyword>
<evidence type="ECO:0000256" key="6">
    <source>
        <dbReference type="ARBA" id="ARBA00022793"/>
    </source>
</evidence>
<protein>
    <recommendedName>
        <fullName evidence="11">Anhydromevalonate phosphate decarboxylase</fullName>
        <ecNumber evidence="10">4.1.1.126</ecNumber>
    </recommendedName>
</protein>
<dbReference type="SUPFAM" id="SSF50475">
    <property type="entry name" value="FMN-binding split barrel"/>
    <property type="match status" value="1"/>
</dbReference>
<dbReference type="NCBIfam" id="TIGR00148">
    <property type="entry name" value="UbiD family decarboxylase"/>
    <property type="match status" value="1"/>
</dbReference>
<dbReference type="PANTHER" id="PTHR30108">
    <property type="entry name" value="3-OCTAPRENYL-4-HYDROXYBENZOATE CARBOXY-LYASE-RELATED"/>
    <property type="match status" value="1"/>
</dbReference>
<evidence type="ECO:0000259" key="14">
    <source>
        <dbReference type="Pfam" id="PF20696"/>
    </source>
</evidence>
<feature type="domain" description="3-octaprenyl-4-hydroxybenzoate carboxy-lyase-like Rift-related" evidence="13">
    <location>
        <begin position="87"/>
        <end position="268"/>
    </location>
</feature>
<dbReference type="InterPro" id="IPR048304">
    <property type="entry name" value="UbiD_Rift_dom"/>
</dbReference>
<comment type="similarity">
    <text evidence="3">Belongs to the UbiD family.</text>
</comment>
<dbReference type="Pfam" id="PF01977">
    <property type="entry name" value="UbiD"/>
    <property type="match status" value="1"/>
</dbReference>
<keyword evidence="6" id="KW-0210">Decarboxylase</keyword>
<comment type="catalytic activity">
    <reaction evidence="8">
        <text>(2E)-3-methyl-5-phosphooxypent-2-enoate + H(+) = isopentenyl phosphate + CO2</text>
        <dbReference type="Rhea" id="RHEA:78971"/>
        <dbReference type="ChEBI" id="CHEBI:15378"/>
        <dbReference type="ChEBI" id="CHEBI:16526"/>
        <dbReference type="ChEBI" id="CHEBI:65078"/>
        <dbReference type="ChEBI" id="CHEBI:229665"/>
        <dbReference type="EC" id="4.1.1.126"/>
    </reaction>
    <physiologicalReaction direction="left-to-right" evidence="8">
        <dbReference type="Rhea" id="RHEA:78972"/>
    </physiologicalReaction>
</comment>
<name>B5I9F5_ACIB4</name>
<dbReference type="InterPro" id="IPR002830">
    <property type="entry name" value="UbiD"/>
</dbReference>
<keyword evidence="6" id="KW-0456">Lyase</keyword>
<evidence type="ECO:0000256" key="7">
    <source>
        <dbReference type="ARBA" id="ARBA00023211"/>
    </source>
</evidence>
<keyword evidence="4" id="KW-0285">Flavoprotein</keyword>
<evidence type="ECO:0000256" key="8">
    <source>
        <dbReference type="ARBA" id="ARBA00049054"/>
    </source>
</evidence>
<comment type="pathway">
    <text evidence="2">Isoprenoid biosynthesis; isopentenyl diphosphate biosynthesis via mevalonate pathway.</text>
</comment>
<dbReference type="AlphaFoldDB" id="B5I9F5"/>
<evidence type="ECO:0000256" key="11">
    <source>
        <dbReference type="ARBA" id="ARBA00049754"/>
    </source>
</evidence>
<dbReference type="Proteomes" id="UP000001400">
    <property type="component" value="Chromosome"/>
</dbReference>
<dbReference type="OrthoDB" id="8480at2157"/>
<dbReference type="GO" id="GO:0005737">
    <property type="term" value="C:cytoplasm"/>
    <property type="evidence" value="ECO:0007669"/>
    <property type="project" value="TreeGrafter"/>
</dbReference>
<gene>
    <name evidence="15" type="ordered locus">Aboo_0767</name>
</gene>
<dbReference type="InterPro" id="IPR049381">
    <property type="entry name" value="UbiD-like_C"/>
</dbReference>